<dbReference type="CDD" id="cd08054">
    <property type="entry name" value="gp6"/>
    <property type="match status" value="1"/>
</dbReference>
<protein>
    <recommendedName>
        <fullName evidence="3">Phage gp6-like head-tail connector protein</fullName>
    </recommendedName>
</protein>
<dbReference type="AlphaFoldDB" id="A0A261SGW8"/>
<dbReference type="Gene3D" id="1.10.3230.30">
    <property type="entry name" value="Phage gp6-like head-tail connector protein"/>
    <property type="match status" value="1"/>
</dbReference>
<dbReference type="EMBL" id="NEVL01000003">
    <property type="protein sequence ID" value="OZI36291.1"/>
    <property type="molecule type" value="Genomic_DNA"/>
</dbReference>
<sequence length="178" mass="19414">MAAVLLEFLAAEEPLSVDQVKLHCKIDHDDEDLMLSSIVIPAARQLAEARTGAALRMARYREQLPSLTNYPLSLGQVVEICELNVGGKLVPAAAYTLADLGTEARIDAPGYGGLSGVVTYRAGVEDFGRIPSVVSWMLLACGWMYKHRALLAKGEAVQEMPRSFTDSLLLPVTQPRRF</sequence>
<dbReference type="Pfam" id="PF05135">
    <property type="entry name" value="Phage_connect_1"/>
    <property type="match status" value="1"/>
</dbReference>
<evidence type="ECO:0000313" key="1">
    <source>
        <dbReference type="EMBL" id="OZI36291.1"/>
    </source>
</evidence>
<gene>
    <name evidence="1" type="ORF">CEG14_14865</name>
</gene>
<proteinExistence type="predicted"/>
<dbReference type="RefSeq" id="WP_094827097.1">
    <property type="nucleotide sequence ID" value="NZ_NEVL01000003.1"/>
</dbReference>
<reference evidence="1 2" key="1">
    <citation type="submission" date="2017-05" db="EMBL/GenBank/DDBJ databases">
        <title>Complete and WGS of Bordetella genogroups.</title>
        <authorList>
            <person name="Spilker T."/>
            <person name="LiPuma J."/>
        </authorList>
    </citation>
    <scope>NUCLEOTIDE SEQUENCE [LARGE SCALE GENOMIC DNA]</scope>
    <source>
        <strain evidence="1 2">AU17610</strain>
    </source>
</reference>
<dbReference type="OrthoDB" id="6174494at2"/>
<evidence type="ECO:0000313" key="2">
    <source>
        <dbReference type="Proteomes" id="UP000217005"/>
    </source>
</evidence>
<accession>A0A261SGW8</accession>
<comment type="caution">
    <text evidence="1">The sequence shown here is derived from an EMBL/GenBank/DDBJ whole genome shotgun (WGS) entry which is preliminary data.</text>
</comment>
<dbReference type="Proteomes" id="UP000217005">
    <property type="component" value="Unassembled WGS sequence"/>
</dbReference>
<dbReference type="InterPro" id="IPR021146">
    <property type="entry name" value="Phage_gp6-like_head-tail"/>
</dbReference>
<name>A0A261SGW8_9BORD</name>
<organism evidence="1 2">
    <name type="scientific">Bordetella genomosp. 1</name>
    <dbReference type="NCBI Taxonomy" id="1395607"/>
    <lineage>
        <taxon>Bacteria</taxon>
        <taxon>Pseudomonadati</taxon>
        <taxon>Pseudomonadota</taxon>
        <taxon>Betaproteobacteria</taxon>
        <taxon>Burkholderiales</taxon>
        <taxon>Alcaligenaceae</taxon>
        <taxon>Bordetella</taxon>
    </lineage>
</organism>
<evidence type="ECO:0008006" key="3">
    <source>
        <dbReference type="Google" id="ProtNLM"/>
    </source>
</evidence>